<dbReference type="EMBL" id="CP002738">
    <property type="protein sequence ID" value="AEG01270.1"/>
    <property type="molecule type" value="Genomic_DNA"/>
</dbReference>
<protein>
    <submittedName>
        <fullName evidence="3">Propeptide PepSY amd peptidase M4</fullName>
    </submittedName>
</protein>
<organism evidence="3 4">
    <name type="scientific">Methylomonas methanica (strain DSM 25384 / MC09)</name>
    <dbReference type="NCBI Taxonomy" id="857087"/>
    <lineage>
        <taxon>Bacteria</taxon>
        <taxon>Pseudomonadati</taxon>
        <taxon>Pseudomonadota</taxon>
        <taxon>Gammaproteobacteria</taxon>
        <taxon>Methylococcales</taxon>
        <taxon>Methylococcaceae</taxon>
        <taxon>Methylomonas</taxon>
    </lineage>
</organism>
<feature type="transmembrane region" description="Helical" evidence="1">
    <location>
        <begin position="37"/>
        <end position="62"/>
    </location>
</feature>
<proteinExistence type="predicted"/>
<reference key="2">
    <citation type="submission" date="2011-05" db="EMBL/GenBank/DDBJ databases">
        <title>Complete genome sequence of the aerobic marine methanotroph Methylomonas methanica MC09.</title>
        <authorList>
            <person name="Boden R."/>
            <person name="Cunliffe M."/>
            <person name="Scanlan J."/>
            <person name="Moussard H."/>
            <person name="Kits K.D."/>
            <person name="Klotz M."/>
            <person name="Jetten M."/>
            <person name="Vuilleumier S."/>
            <person name="Han J."/>
            <person name="Peters L."/>
            <person name="Mikhailova N."/>
            <person name="Teshima H."/>
            <person name="Tapia R."/>
            <person name="Kyrpides N."/>
            <person name="Ivanova N."/>
            <person name="Pagani I."/>
            <person name="Cheng J.-F."/>
            <person name="Goodwin L."/>
            <person name="Han C."/>
            <person name="Hauser L."/>
            <person name="Land M."/>
            <person name="Lapidus A."/>
            <person name="Lucas S."/>
            <person name="Pitluck S."/>
            <person name="Woyke T."/>
            <person name="Stein L.Y."/>
            <person name="Murrell C."/>
        </authorList>
    </citation>
    <scope>NUCLEOTIDE SEQUENCE</scope>
    <source>
        <strain>MC09</strain>
    </source>
</reference>
<evidence type="ECO:0000259" key="2">
    <source>
        <dbReference type="Pfam" id="PF03413"/>
    </source>
</evidence>
<dbReference type="KEGG" id="mmt:Metme_2890"/>
<dbReference type="HOGENOM" id="CLU_031962_4_2_6"/>
<dbReference type="PANTHER" id="PTHR34219">
    <property type="entry name" value="IRON-REGULATED INNER MEMBRANE PROTEIN-RELATED"/>
    <property type="match status" value="1"/>
</dbReference>
<evidence type="ECO:0000313" key="3">
    <source>
        <dbReference type="EMBL" id="AEG01270.1"/>
    </source>
</evidence>
<gene>
    <name evidence="3" type="ordered locus">Metme_2890</name>
</gene>
<dbReference type="eggNOG" id="COG3182">
    <property type="taxonomic scope" value="Bacteria"/>
</dbReference>
<dbReference type="STRING" id="857087.Metme_2890"/>
<evidence type="ECO:0000313" key="4">
    <source>
        <dbReference type="Proteomes" id="UP000008888"/>
    </source>
</evidence>
<keyword evidence="1" id="KW-1133">Transmembrane helix</keyword>
<dbReference type="InterPro" id="IPR005625">
    <property type="entry name" value="PepSY-ass_TM"/>
</dbReference>
<dbReference type="Pfam" id="PF03929">
    <property type="entry name" value="PepSY_TM"/>
    <property type="match status" value="1"/>
</dbReference>
<keyword evidence="1" id="KW-0812">Transmembrane</keyword>
<feature type="transmembrane region" description="Helical" evidence="1">
    <location>
        <begin position="385"/>
        <end position="406"/>
    </location>
</feature>
<keyword evidence="4" id="KW-1185">Reference proteome</keyword>
<name>G0A114_METMM</name>
<accession>G0A114</accession>
<dbReference type="AlphaFoldDB" id="G0A114"/>
<dbReference type="Proteomes" id="UP000008888">
    <property type="component" value="Chromosome"/>
</dbReference>
<evidence type="ECO:0000256" key="1">
    <source>
        <dbReference type="SAM" id="Phobius"/>
    </source>
</evidence>
<feature type="transmembrane region" description="Helical" evidence="1">
    <location>
        <begin position="234"/>
        <end position="254"/>
    </location>
</feature>
<sequence>MKLDSNSLPEDGRVARRWSSGVTLQRRKARRKLWLQVHLYLGLSLGLILAVVGLTGAILVFYQELQELTLPELAVVSMPQEAQRKPVGLDDMLAAANRYKPPGSEIFKVYYPRKDDLAYKILYFVRDPRRADNGDGYYVFVDPYTAEIKGVQLWHPKGRFWERPLVSFIMNLHWCLLLGETGEVIVGILAVLSIFSVLTGLIVWWPLTGKFKQALTIKRNAGTVRFNFDLHKTVGFYSMVVLLPVLFSGVYFNLPDQVNTLVRQFSALERRNAWNGISSDLHSFKADGRQALTIGQIENIVRQHYSDGKLWMIKPPAKPDDVYIAWQRGIDALSPFVGYRDIAIDAYDGNILRVHESGTGSAGDILLDWQWPIHSGHAFRWPGRILVLLAGLACPLLFVTGVIRWIQKRRAKQLAKAKTG</sequence>
<feature type="domain" description="PepSY" evidence="2">
    <location>
        <begin position="89"/>
        <end position="149"/>
    </location>
</feature>
<dbReference type="RefSeq" id="WP_013819503.1">
    <property type="nucleotide sequence ID" value="NC_015572.1"/>
</dbReference>
<reference evidence="4" key="3">
    <citation type="submission" date="2011-05" db="EMBL/GenBank/DDBJ databases">
        <title>Complete sequence of Methylomonas methanica MC09.</title>
        <authorList>
            <consortium name="US DOE Joint Genome Institute"/>
            <person name="Lucas S."/>
            <person name="Han J."/>
            <person name="Lapidus A."/>
            <person name="Cheng J.-F."/>
            <person name="Goodwin L."/>
            <person name="Pitluck S."/>
            <person name="Peters L."/>
            <person name="Mikhailova N."/>
            <person name="Teshima H."/>
            <person name="Han C."/>
            <person name="Tapia R."/>
            <person name="Land M."/>
            <person name="Hauser L."/>
            <person name="Kyrpides N."/>
            <person name="Ivanova N."/>
            <person name="Pagani I."/>
            <person name="Stein L."/>
            <person name="Woyke T."/>
        </authorList>
    </citation>
    <scope>NUCLEOTIDE SEQUENCE [LARGE SCALE GENOMIC DNA]</scope>
    <source>
        <strain evidence="4">MC09</strain>
    </source>
</reference>
<keyword evidence="1" id="KW-0472">Membrane</keyword>
<dbReference type="Pfam" id="PF03413">
    <property type="entry name" value="PepSY"/>
    <property type="match status" value="1"/>
</dbReference>
<dbReference type="OrthoDB" id="5294804at2"/>
<reference evidence="3 4" key="1">
    <citation type="journal article" date="2011" name="J. Bacteriol.">
        <title>Complete Genome Sequence of the Aerobic Marine Methanotroph Methylomonas methanica MC09.</title>
        <authorList>
            <person name="Boden R."/>
            <person name="Cunliffe M."/>
            <person name="Scanlan J."/>
            <person name="Moussard H."/>
            <person name="Kits K.D."/>
            <person name="Klotz M.G."/>
            <person name="Jetten M.S."/>
            <person name="Vuilleumier S."/>
            <person name="Han J."/>
            <person name="Peters L."/>
            <person name="Mikhailova N."/>
            <person name="Teshima H."/>
            <person name="Tapia R."/>
            <person name="Kyrpides N."/>
            <person name="Ivanova N."/>
            <person name="Pagani I."/>
            <person name="Cheng J.F."/>
            <person name="Goodwin L."/>
            <person name="Han C."/>
            <person name="Hauser L."/>
            <person name="Land M.L."/>
            <person name="Lapidus A."/>
            <person name="Lucas S."/>
            <person name="Pitluck S."/>
            <person name="Woyke T."/>
            <person name="Stein L."/>
            <person name="Murrell J.C."/>
        </authorList>
    </citation>
    <scope>NUCLEOTIDE SEQUENCE [LARGE SCALE GENOMIC DNA]</scope>
    <source>
        <strain evidence="3 4">MC09</strain>
    </source>
</reference>
<dbReference type="InterPro" id="IPR025711">
    <property type="entry name" value="PepSY"/>
</dbReference>
<feature type="transmembrane region" description="Helical" evidence="1">
    <location>
        <begin position="184"/>
        <end position="207"/>
    </location>
</feature>